<dbReference type="InterPro" id="IPR040265">
    <property type="entry name" value="CHUP1/IPGA1-like"/>
</dbReference>
<protein>
    <recommendedName>
        <fullName evidence="4">Hydroxyproline-rich glycoprotein family protein</fullName>
    </recommendedName>
</protein>
<keyword evidence="1" id="KW-0175">Coiled coil</keyword>
<sequence length="341" mass="37441">MPSKGSVPAPPPTKPLKNGAAPSPPPPPPLPMMPLKGSVPPPPPPKNGAAPPPPPPPLPMMPLKGSVPAPPPPVPLKNGAAPPLPPPLFGAAKNLGPKRPTTRLKRSAQMGNLYRVLKKKMEGTNQEGPIPEGRSSQARRGLTGNSNGGKQGMADTIAEITKKSSYFQQIEKDVKKHAKSIMEVKGAITNFQTKDMTELLKFHKYVESHLEDLIDEGQVLARFEGFPTKKLETLRTAAALYLKLDAIVTNLKIWKVAPLGQLLDRIEHYFNKERRQMKAVENKETPGSKTERPTKDCTTKLLWKSFHFAFRVYTFAGGQDDRAEQLTRELALQIESNLQHQ</sequence>
<reference evidence="3" key="1">
    <citation type="journal article" date="2007" name="PLoS ONE">
        <title>The first genome sequence of an elite grapevine cultivar (Pinot noir Vitis vinifera L.): coping with a highly heterozygous genome.</title>
        <authorList>
            <person name="Velasco R."/>
            <person name="Zharkikh A."/>
            <person name="Troggio M."/>
            <person name="Cartwright D.A."/>
            <person name="Cestaro A."/>
            <person name="Pruss D."/>
            <person name="Pindo M."/>
            <person name="FitzGerald L.M."/>
            <person name="Vezzulli S."/>
            <person name="Reid J."/>
            <person name="Malacarne G."/>
            <person name="Iliev D."/>
            <person name="Coppola G."/>
            <person name="Wardell B."/>
            <person name="Micheletti D."/>
            <person name="Macalma T."/>
            <person name="Facci M."/>
            <person name="Mitchell J.T."/>
            <person name="Perazzolli M."/>
            <person name="Eldredge G."/>
            <person name="Gatto P."/>
            <person name="Oyzerski R."/>
            <person name="Moretto M."/>
            <person name="Gutin N."/>
            <person name="Stefanini M."/>
            <person name="Chen Y."/>
            <person name="Segala C."/>
            <person name="Davenport C."/>
            <person name="Dematte L."/>
            <person name="Mraz A."/>
            <person name="Battilana J."/>
            <person name="Stormo K."/>
            <person name="Costa F."/>
            <person name="Tao Q."/>
            <person name="Si-Ammour A."/>
            <person name="Harkins T."/>
            <person name="Lackey A."/>
            <person name="Perbost C."/>
            <person name="Taillon B."/>
            <person name="Stella A."/>
            <person name="Solovyev V."/>
            <person name="Fawcett J.A."/>
            <person name="Sterck L."/>
            <person name="Vandepoele K."/>
            <person name="Grando S.M."/>
            <person name="Toppo S."/>
            <person name="Moser C."/>
            <person name="Lanchbury J."/>
            <person name="Bogden R."/>
            <person name="Skolnick M."/>
            <person name="Sgaramella V."/>
            <person name="Bhatnagar S.K."/>
            <person name="Fontana P."/>
            <person name="Gutin A."/>
            <person name="Van de Peer Y."/>
            <person name="Salamini F."/>
            <person name="Viola R."/>
        </authorList>
    </citation>
    <scope>NUCLEOTIDE SEQUENCE</scope>
</reference>
<name>A5BPY4_VITVI</name>
<evidence type="ECO:0000256" key="1">
    <source>
        <dbReference type="ARBA" id="ARBA00023054"/>
    </source>
</evidence>
<feature type="compositionally biased region" description="Pro residues" evidence="2">
    <location>
        <begin position="22"/>
        <end position="32"/>
    </location>
</feature>
<feature type="compositionally biased region" description="Pro residues" evidence="2">
    <location>
        <begin position="39"/>
        <end position="60"/>
    </location>
</feature>
<accession>A5BPY4</accession>
<dbReference type="AlphaFoldDB" id="A5BPY4"/>
<evidence type="ECO:0008006" key="4">
    <source>
        <dbReference type="Google" id="ProtNLM"/>
    </source>
</evidence>
<dbReference type="EMBL" id="AM467012">
    <property type="protein sequence ID" value="CAN61653.1"/>
    <property type="molecule type" value="Genomic_DNA"/>
</dbReference>
<organism evidence="3">
    <name type="scientific">Vitis vinifera</name>
    <name type="common">Grape</name>
    <dbReference type="NCBI Taxonomy" id="29760"/>
    <lineage>
        <taxon>Eukaryota</taxon>
        <taxon>Viridiplantae</taxon>
        <taxon>Streptophyta</taxon>
        <taxon>Embryophyta</taxon>
        <taxon>Tracheophyta</taxon>
        <taxon>Spermatophyta</taxon>
        <taxon>Magnoliopsida</taxon>
        <taxon>eudicotyledons</taxon>
        <taxon>Gunneridae</taxon>
        <taxon>Pentapetalae</taxon>
        <taxon>rosids</taxon>
        <taxon>Vitales</taxon>
        <taxon>Vitaceae</taxon>
        <taxon>Viteae</taxon>
        <taxon>Vitis</taxon>
    </lineage>
</organism>
<proteinExistence type="predicted"/>
<dbReference type="ExpressionAtlas" id="A5BPY4">
    <property type="expression patterns" value="baseline and differential"/>
</dbReference>
<gene>
    <name evidence="3" type="ORF">VITISV_006013</name>
</gene>
<dbReference type="PANTHER" id="PTHR31342">
    <property type="entry name" value="PROTEIN CHUP1, CHLOROPLASTIC"/>
    <property type="match status" value="1"/>
</dbReference>
<feature type="region of interest" description="Disordered" evidence="2">
    <location>
        <begin position="1"/>
        <end position="85"/>
    </location>
</feature>
<dbReference type="PANTHER" id="PTHR31342:SF16">
    <property type="entry name" value="TALIN_MIDDLE DOMAIN-CONTAINING PROTEIN"/>
    <property type="match status" value="1"/>
</dbReference>
<feature type="region of interest" description="Disordered" evidence="2">
    <location>
        <begin position="120"/>
        <end position="152"/>
    </location>
</feature>
<evidence type="ECO:0000256" key="2">
    <source>
        <dbReference type="SAM" id="MobiDB-lite"/>
    </source>
</evidence>
<evidence type="ECO:0000313" key="3">
    <source>
        <dbReference type="EMBL" id="CAN61653.1"/>
    </source>
</evidence>